<dbReference type="PANTHER" id="PTHR11803:SF58">
    <property type="entry name" value="PROTEIN HMF1-RELATED"/>
    <property type="match status" value="1"/>
</dbReference>
<dbReference type="Gene3D" id="3.30.1330.40">
    <property type="entry name" value="RutC-like"/>
    <property type="match status" value="1"/>
</dbReference>
<dbReference type="RefSeq" id="WP_252808262.1">
    <property type="nucleotide sequence ID" value="NZ_BAAABM010000003.1"/>
</dbReference>
<dbReference type="Proteomes" id="UP001501822">
    <property type="component" value="Unassembled WGS sequence"/>
</dbReference>
<dbReference type="InterPro" id="IPR006175">
    <property type="entry name" value="YjgF/YER057c/UK114"/>
</dbReference>
<dbReference type="InterPro" id="IPR035959">
    <property type="entry name" value="RutC-like_sf"/>
</dbReference>
<protein>
    <submittedName>
        <fullName evidence="2">RidA family protein</fullName>
    </submittedName>
</protein>
<accession>A0ABP3FD25</accession>
<proteinExistence type="inferred from homology"/>
<dbReference type="SUPFAM" id="SSF55298">
    <property type="entry name" value="YjgF-like"/>
    <property type="match status" value="1"/>
</dbReference>
<dbReference type="Pfam" id="PF01042">
    <property type="entry name" value="Ribonuc_L-PSP"/>
    <property type="match status" value="1"/>
</dbReference>
<gene>
    <name evidence="2" type="ORF">GCM10010151_01490</name>
</gene>
<organism evidence="2 3">
    <name type="scientific">Actinoallomurus spadix</name>
    <dbReference type="NCBI Taxonomy" id="79912"/>
    <lineage>
        <taxon>Bacteria</taxon>
        <taxon>Bacillati</taxon>
        <taxon>Actinomycetota</taxon>
        <taxon>Actinomycetes</taxon>
        <taxon>Streptosporangiales</taxon>
        <taxon>Thermomonosporaceae</taxon>
        <taxon>Actinoallomurus</taxon>
    </lineage>
</organism>
<evidence type="ECO:0000256" key="1">
    <source>
        <dbReference type="ARBA" id="ARBA00010552"/>
    </source>
</evidence>
<dbReference type="EMBL" id="BAAABM010000003">
    <property type="protein sequence ID" value="GAA0315152.1"/>
    <property type="molecule type" value="Genomic_DNA"/>
</dbReference>
<evidence type="ECO:0000313" key="3">
    <source>
        <dbReference type="Proteomes" id="UP001501822"/>
    </source>
</evidence>
<reference evidence="3" key="1">
    <citation type="journal article" date="2019" name="Int. J. Syst. Evol. Microbiol.">
        <title>The Global Catalogue of Microorganisms (GCM) 10K type strain sequencing project: providing services to taxonomists for standard genome sequencing and annotation.</title>
        <authorList>
            <consortium name="The Broad Institute Genomics Platform"/>
            <consortium name="The Broad Institute Genome Sequencing Center for Infectious Disease"/>
            <person name="Wu L."/>
            <person name="Ma J."/>
        </authorList>
    </citation>
    <scope>NUCLEOTIDE SEQUENCE [LARGE SCALE GENOMIC DNA]</scope>
    <source>
        <strain evidence="3">JCM 3146</strain>
    </source>
</reference>
<keyword evidence="3" id="KW-1185">Reference proteome</keyword>
<comment type="similarity">
    <text evidence="1">Belongs to the RutC family.</text>
</comment>
<comment type="caution">
    <text evidence="2">The sequence shown here is derived from an EMBL/GenBank/DDBJ whole genome shotgun (WGS) entry which is preliminary data.</text>
</comment>
<evidence type="ECO:0000313" key="2">
    <source>
        <dbReference type="EMBL" id="GAA0315152.1"/>
    </source>
</evidence>
<dbReference type="PANTHER" id="PTHR11803">
    <property type="entry name" value="2-IMINOBUTANOATE/2-IMINOPROPANOATE DEAMINASE RIDA"/>
    <property type="match status" value="1"/>
</dbReference>
<sequence length="131" mass="13996">MTTFDNPATVPAPPAGRYSHVARIELGDRTMLVLSGQVAIDGEGRLVGEDDMRAQSAYVLDTIEKILAAHGATLGDVVNIRTFLTDMDRIGEYGEVRVPRFAGAPPTSTTVEVSRLFVPGALLEVEVTAIV</sequence>
<name>A0ABP3FD25_9ACTN</name>
<dbReference type="CDD" id="cd00448">
    <property type="entry name" value="YjgF_YER057c_UK114_family"/>
    <property type="match status" value="1"/>
</dbReference>